<dbReference type="OrthoDB" id="197400at2759"/>
<dbReference type="AlphaFoldDB" id="G0S022"/>
<proteinExistence type="inferred from homology"/>
<keyword evidence="4" id="KW-0508">mRNA splicing</keyword>
<evidence type="ECO:0000259" key="7">
    <source>
        <dbReference type="Pfam" id="PF20636"/>
    </source>
</evidence>
<sequence>MESQEAATHEEIWDDSMLIESWNQALEEYKKYHSIHARGSLEDLEVLECSARPKAKAERSNYKTSDQEKVGEEWKEKGEGQLDEDEPMDEEGVGDSHDDETQQPAASHPVIPDAQGSAADKKEDGPQVSGSTAAAALGPQTLVGTVHDDDLKKLLMSWYYAGYYTGLYEGKQQALRQAEQAPKEAS</sequence>
<keyword evidence="9" id="KW-1185">Reference proteome</keyword>
<dbReference type="KEGG" id="cthr:CTHT_0008460"/>
<dbReference type="CDD" id="cd22852">
    <property type="entry name" value="SMN_C"/>
    <property type="match status" value="1"/>
</dbReference>
<dbReference type="STRING" id="759272.G0S022"/>
<dbReference type="OMA" id="MMSWYFA"/>
<evidence type="ECO:0000256" key="2">
    <source>
        <dbReference type="ARBA" id="ARBA00005371"/>
    </source>
</evidence>
<feature type="domain" description="Survival Motor Neuron Gemin2-binding" evidence="7">
    <location>
        <begin position="9"/>
        <end position="33"/>
    </location>
</feature>
<dbReference type="Proteomes" id="UP000008066">
    <property type="component" value="Unassembled WGS sequence"/>
</dbReference>
<evidence type="ECO:0000256" key="6">
    <source>
        <dbReference type="SAM" id="MobiDB-lite"/>
    </source>
</evidence>
<feature type="compositionally biased region" description="Basic and acidic residues" evidence="6">
    <location>
        <begin position="55"/>
        <end position="80"/>
    </location>
</feature>
<protein>
    <recommendedName>
        <fullName evidence="7">Survival Motor Neuron Gemin2-binding domain-containing protein</fullName>
    </recommendedName>
</protein>
<evidence type="ECO:0000256" key="4">
    <source>
        <dbReference type="ARBA" id="ARBA00023187"/>
    </source>
</evidence>
<evidence type="ECO:0000313" key="9">
    <source>
        <dbReference type="Proteomes" id="UP000008066"/>
    </source>
</evidence>
<organism evidence="9">
    <name type="scientific">Chaetomium thermophilum (strain DSM 1495 / CBS 144.50 / IMI 039719)</name>
    <name type="common">Thermochaetoides thermophila</name>
    <dbReference type="NCBI Taxonomy" id="759272"/>
    <lineage>
        <taxon>Eukaryota</taxon>
        <taxon>Fungi</taxon>
        <taxon>Dikarya</taxon>
        <taxon>Ascomycota</taxon>
        <taxon>Pezizomycotina</taxon>
        <taxon>Sordariomycetes</taxon>
        <taxon>Sordariomycetidae</taxon>
        <taxon>Sordariales</taxon>
        <taxon>Chaetomiaceae</taxon>
        <taxon>Thermochaetoides</taxon>
    </lineage>
</organism>
<dbReference type="InterPro" id="IPR047313">
    <property type="entry name" value="SMN_C"/>
</dbReference>
<dbReference type="InterPro" id="IPR040424">
    <property type="entry name" value="Smn1"/>
</dbReference>
<keyword evidence="5" id="KW-0539">Nucleus</keyword>
<dbReference type="Pfam" id="PF20636">
    <property type="entry name" value="SMN_G2-BD"/>
    <property type="match status" value="1"/>
</dbReference>
<dbReference type="PANTHER" id="PTHR39267">
    <property type="entry name" value="SURVIVAL MOTOR NEURON-LIKE PROTEIN 1"/>
    <property type="match status" value="1"/>
</dbReference>
<dbReference type="EMBL" id="GL988037">
    <property type="protein sequence ID" value="EGS23183.1"/>
    <property type="molecule type" value="Genomic_DNA"/>
</dbReference>
<dbReference type="CDD" id="cd22851">
    <property type="entry name" value="SMN_N"/>
    <property type="match status" value="1"/>
</dbReference>
<dbReference type="eggNOG" id="KOG4327">
    <property type="taxonomic scope" value="Eukaryota"/>
</dbReference>
<dbReference type="GO" id="GO:0005634">
    <property type="term" value="C:nucleus"/>
    <property type="evidence" value="ECO:0007669"/>
    <property type="project" value="UniProtKB-SubCell"/>
</dbReference>
<feature type="region of interest" description="Disordered" evidence="6">
    <location>
        <begin position="51"/>
        <end position="145"/>
    </location>
</feature>
<accession>G0S022</accession>
<feature type="compositionally biased region" description="Acidic residues" evidence="6">
    <location>
        <begin position="81"/>
        <end position="93"/>
    </location>
</feature>
<evidence type="ECO:0000256" key="3">
    <source>
        <dbReference type="ARBA" id="ARBA00022664"/>
    </source>
</evidence>
<dbReference type="InterPro" id="IPR049481">
    <property type="entry name" value="SMN_G2-BD"/>
</dbReference>
<dbReference type="GO" id="GO:0008380">
    <property type="term" value="P:RNA splicing"/>
    <property type="evidence" value="ECO:0007669"/>
    <property type="project" value="UniProtKB-KW"/>
</dbReference>
<reference evidence="8 9" key="1">
    <citation type="journal article" date="2011" name="Cell">
        <title>Insight into structure and assembly of the nuclear pore complex by utilizing the genome of a eukaryotic thermophile.</title>
        <authorList>
            <person name="Amlacher S."/>
            <person name="Sarges P."/>
            <person name="Flemming D."/>
            <person name="van Noort V."/>
            <person name="Kunze R."/>
            <person name="Devos D.P."/>
            <person name="Arumugam M."/>
            <person name="Bork P."/>
            <person name="Hurt E."/>
        </authorList>
    </citation>
    <scope>NUCLEOTIDE SEQUENCE [LARGE SCALE GENOMIC DNA]</scope>
    <source>
        <strain evidence="9">DSM 1495 / CBS 144.50 / IMI 039719</strain>
    </source>
</reference>
<dbReference type="PANTHER" id="PTHR39267:SF1">
    <property type="entry name" value="SURVIVAL MOTOR NEURON PROTEIN"/>
    <property type="match status" value="1"/>
</dbReference>
<evidence type="ECO:0000313" key="8">
    <source>
        <dbReference type="EMBL" id="EGS23183.1"/>
    </source>
</evidence>
<dbReference type="RefSeq" id="XP_006691374.1">
    <property type="nucleotide sequence ID" value="XM_006691311.1"/>
</dbReference>
<comment type="similarity">
    <text evidence="2">Belongs to the SMN family.</text>
</comment>
<dbReference type="HOGENOM" id="CLU_093937_1_0_1"/>
<dbReference type="GeneID" id="18254884"/>
<comment type="subcellular location">
    <subcellularLocation>
        <location evidence="1">Nucleus</location>
    </subcellularLocation>
</comment>
<evidence type="ECO:0000256" key="5">
    <source>
        <dbReference type="ARBA" id="ARBA00023242"/>
    </source>
</evidence>
<name>G0S022_CHATD</name>
<gene>
    <name evidence="8" type="ORF">CTHT_0008460</name>
</gene>
<dbReference type="GO" id="GO:0006397">
    <property type="term" value="P:mRNA processing"/>
    <property type="evidence" value="ECO:0007669"/>
    <property type="project" value="UniProtKB-KW"/>
</dbReference>
<evidence type="ECO:0000256" key="1">
    <source>
        <dbReference type="ARBA" id="ARBA00004123"/>
    </source>
</evidence>
<keyword evidence="3" id="KW-0507">mRNA processing</keyword>